<feature type="transmembrane region" description="Helical" evidence="7">
    <location>
        <begin position="12"/>
        <end position="34"/>
    </location>
</feature>
<feature type="transmembrane region" description="Helical" evidence="7">
    <location>
        <begin position="185"/>
        <end position="206"/>
    </location>
</feature>
<dbReference type="InterPro" id="IPR005115">
    <property type="entry name" value="Gly_transporter"/>
</dbReference>
<feature type="transmembrane region" description="Helical" evidence="7">
    <location>
        <begin position="161"/>
        <end position="179"/>
    </location>
</feature>
<keyword evidence="3" id="KW-1003">Cell membrane</keyword>
<protein>
    <submittedName>
        <fullName evidence="9">Trimeric intracellular cation channel family protein</fullName>
    </submittedName>
</protein>
<evidence type="ECO:0000256" key="6">
    <source>
        <dbReference type="ARBA" id="ARBA00023136"/>
    </source>
</evidence>
<comment type="similarity">
    <text evidence="2">Belongs to the UPF0126 family.</text>
</comment>
<feature type="domain" description="Glycine transporter" evidence="8">
    <location>
        <begin position="102"/>
        <end position="176"/>
    </location>
</feature>
<evidence type="ECO:0000313" key="10">
    <source>
        <dbReference type="Proteomes" id="UP001500603"/>
    </source>
</evidence>
<feature type="domain" description="Glycine transporter" evidence="8">
    <location>
        <begin position="18"/>
        <end position="90"/>
    </location>
</feature>
<feature type="transmembrane region" description="Helical" evidence="7">
    <location>
        <begin position="102"/>
        <end position="123"/>
    </location>
</feature>
<accession>A0ABP9K9L3</accession>
<evidence type="ECO:0000256" key="5">
    <source>
        <dbReference type="ARBA" id="ARBA00022989"/>
    </source>
</evidence>
<comment type="subcellular location">
    <subcellularLocation>
        <location evidence="1">Cell membrane</location>
        <topology evidence="1">Multi-pass membrane protein</topology>
    </subcellularLocation>
</comment>
<evidence type="ECO:0000259" key="8">
    <source>
        <dbReference type="Pfam" id="PF03458"/>
    </source>
</evidence>
<keyword evidence="6 7" id="KW-0472">Membrane</keyword>
<keyword evidence="4 7" id="KW-0812">Transmembrane</keyword>
<organism evidence="9 10">
    <name type="scientific">Nocardia callitridis</name>
    <dbReference type="NCBI Taxonomy" id="648753"/>
    <lineage>
        <taxon>Bacteria</taxon>
        <taxon>Bacillati</taxon>
        <taxon>Actinomycetota</taxon>
        <taxon>Actinomycetes</taxon>
        <taxon>Mycobacteriales</taxon>
        <taxon>Nocardiaceae</taxon>
        <taxon>Nocardia</taxon>
    </lineage>
</organism>
<evidence type="ECO:0000256" key="2">
    <source>
        <dbReference type="ARBA" id="ARBA00008193"/>
    </source>
</evidence>
<gene>
    <name evidence="9" type="ORF">GCM10023318_28960</name>
</gene>
<dbReference type="PANTHER" id="PTHR30506">
    <property type="entry name" value="INNER MEMBRANE PROTEIN"/>
    <property type="match status" value="1"/>
</dbReference>
<dbReference type="Proteomes" id="UP001500603">
    <property type="component" value="Unassembled WGS sequence"/>
</dbReference>
<dbReference type="PANTHER" id="PTHR30506:SF3">
    <property type="entry name" value="UPF0126 INNER MEMBRANE PROTEIN YADS-RELATED"/>
    <property type="match status" value="1"/>
</dbReference>
<keyword evidence="5 7" id="KW-1133">Transmembrane helix</keyword>
<proteinExistence type="inferred from homology"/>
<keyword evidence="10" id="KW-1185">Reference proteome</keyword>
<feature type="transmembrane region" description="Helical" evidence="7">
    <location>
        <begin position="73"/>
        <end position="90"/>
    </location>
</feature>
<evidence type="ECO:0000256" key="3">
    <source>
        <dbReference type="ARBA" id="ARBA00022475"/>
    </source>
</evidence>
<evidence type="ECO:0000256" key="4">
    <source>
        <dbReference type="ARBA" id="ARBA00022692"/>
    </source>
</evidence>
<evidence type="ECO:0000256" key="7">
    <source>
        <dbReference type="SAM" id="Phobius"/>
    </source>
</evidence>
<reference evidence="10" key="1">
    <citation type="journal article" date="2019" name="Int. J. Syst. Evol. Microbiol.">
        <title>The Global Catalogue of Microorganisms (GCM) 10K type strain sequencing project: providing services to taxonomists for standard genome sequencing and annotation.</title>
        <authorList>
            <consortium name="The Broad Institute Genomics Platform"/>
            <consortium name="The Broad Institute Genome Sequencing Center for Infectious Disease"/>
            <person name="Wu L."/>
            <person name="Ma J."/>
        </authorList>
    </citation>
    <scope>NUCLEOTIDE SEQUENCE [LARGE SCALE GENOMIC DNA]</scope>
    <source>
        <strain evidence="10">JCM 18298</strain>
    </source>
</reference>
<evidence type="ECO:0000256" key="1">
    <source>
        <dbReference type="ARBA" id="ARBA00004651"/>
    </source>
</evidence>
<sequence>MTHMIDIGAAAGIATQVGDLLGTFAFAISGALMAVRKNFDIVGIAVLACATAVGGGIIRDLVVGVTPTAFVQLRYPAVALLAALLIFLWHPPRRLTHRPLDVADAIGLGVFCVTGTVTAYTHGLGAPSAAALGVVTAVGGGIIRDILAGVRPSILHPEQEIYAVPAMLGAVITALLLHVGHSTVITGTLASLAVVVLRVLALRFHWRAPLARPTSRRPKD</sequence>
<evidence type="ECO:0000313" key="9">
    <source>
        <dbReference type="EMBL" id="GAA5054224.1"/>
    </source>
</evidence>
<dbReference type="Pfam" id="PF03458">
    <property type="entry name" value="Gly_transporter"/>
    <property type="match status" value="2"/>
</dbReference>
<name>A0ABP9K9L3_9NOCA</name>
<feature type="transmembrane region" description="Helical" evidence="7">
    <location>
        <begin position="41"/>
        <end position="58"/>
    </location>
</feature>
<comment type="caution">
    <text evidence="9">The sequence shown here is derived from an EMBL/GenBank/DDBJ whole genome shotgun (WGS) entry which is preliminary data.</text>
</comment>
<feature type="transmembrane region" description="Helical" evidence="7">
    <location>
        <begin position="129"/>
        <end position="149"/>
    </location>
</feature>
<dbReference type="EMBL" id="BAABJM010000002">
    <property type="protein sequence ID" value="GAA5054224.1"/>
    <property type="molecule type" value="Genomic_DNA"/>
</dbReference>